<keyword evidence="2" id="KW-0812">Transmembrane</keyword>
<dbReference type="RefSeq" id="WP_013217052.1">
    <property type="nucleotide sequence ID" value="NC_014313.1"/>
</dbReference>
<proteinExistence type="predicted"/>
<feature type="transmembrane region" description="Helical" evidence="2">
    <location>
        <begin position="16"/>
        <end position="36"/>
    </location>
</feature>
<keyword evidence="4" id="KW-1185">Reference proteome</keyword>
<dbReference type="KEGG" id="hdn:Hden_3098"/>
<dbReference type="eggNOG" id="COG3334">
    <property type="taxonomic scope" value="Bacteria"/>
</dbReference>
<gene>
    <name evidence="3" type="ordered locus">Hden_3098</name>
</gene>
<accession>D8JW14</accession>
<feature type="compositionally biased region" description="Basic and acidic residues" evidence="1">
    <location>
        <begin position="39"/>
        <end position="48"/>
    </location>
</feature>
<dbReference type="STRING" id="582899.Hden_3098"/>
<dbReference type="EMBL" id="CP002083">
    <property type="protein sequence ID" value="ADJ24893.1"/>
    <property type="molecule type" value="Genomic_DNA"/>
</dbReference>
<evidence type="ECO:0000313" key="4">
    <source>
        <dbReference type="Proteomes" id="UP000002033"/>
    </source>
</evidence>
<organism evidence="3 4">
    <name type="scientific">Hyphomicrobium denitrificans (strain ATCC 51888 / DSM 1869 / NCIMB 11706 / TK 0415)</name>
    <dbReference type="NCBI Taxonomy" id="582899"/>
    <lineage>
        <taxon>Bacteria</taxon>
        <taxon>Pseudomonadati</taxon>
        <taxon>Pseudomonadota</taxon>
        <taxon>Alphaproteobacteria</taxon>
        <taxon>Hyphomicrobiales</taxon>
        <taxon>Hyphomicrobiaceae</taxon>
        <taxon>Hyphomicrobium</taxon>
    </lineage>
</organism>
<evidence type="ECO:0000313" key="3">
    <source>
        <dbReference type="EMBL" id="ADJ24893.1"/>
    </source>
</evidence>
<keyword evidence="2" id="KW-0472">Membrane</keyword>
<dbReference type="Proteomes" id="UP000002033">
    <property type="component" value="Chromosome"/>
</dbReference>
<name>D8JW14_HYPDA</name>
<dbReference type="HOGENOM" id="CLU_117598_1_0_5"/>
<feature type="region of interest" description="Disordered" evidence="1">
    <location>
        <begin position="39"/>
        <end position="62"/>
    </location>
</feature>
<evidence type="ECO:0000256" key="2">
    <source>
        <dbReference type="SAM" id="Phobius"/>
    </source>
</evidence>
<keyword evidence="2" id="KW-1133">Transmembrane helix</keyword>
<sequence length="201" mass="21577" precursor="true">MTTSEHHLSNSSRVEWYRAIVSVFVLALFFATPVMASEDSKGDKDRQAADSLPLPPVTPQQLSPAEQYCSSVVDATAAAQIAQQTSNLEKASKELAGRVAILDAKTTELKSWVKKREEFTAKATTALLDIYSKMKPDAAAHQLTEMNELTAAAITAKLSPKVSSLILAEMDTAKASRLMAIIAGASEVAAKLESMANAQHK</sequence>
<reference evidence="4" key="1">
    <citation type="journal article" date="2011" name="J. Bacteriol.">
        <title>Genome sequences of eight morphologically diverse alphaproteobacteria.</title>
        <authorList>
            <consortium name="US DOE Joint Genome Institute"/>
            <person name="Brown P.J."/>
            <person name="Kysela D.T."/>
            <person name="Buechlein A."/>
            <person name="Hemmerich C."/>
            <person name="Brun Y.V."/>
        </authorList>
    </citation>
    <scope>NUCLEOTIDE SEQUENCE [LARGE SCALE GENOMIC DNA]</scope>
    <source>
        <strain evidence="4">ATCC 51888 / DSM 1869 / NCIB 11706 / TK 0415</strain>
    </source>
</reference>
<evidence type="ECO:0000256" key="1">
    <source>
        <dbReference type="SAM" id="MobiDB-lite"/>
    </source>
</evidence>
<evidence type="ECO:0008006" key="5">
    <source>
        <dbReference type="Google" id="ProtNLM"/>
    </source>
</evidence>
<dbReference type="AlphaFoldDB" id="D8JW14"/>
<protein>
    <recommendedName>
        <fullName evidence="5">Magnesium transporter MgtE intracellular domain-containing protein</fullName>
    </recommendedName>
</protein>